<dbReference type="GO" id="GO:0070129">
    <property type="term" value="P:regulation of mitochondrial translation"/>
    <property type="evidence" value="ECO:0007669"/>
    <property type="project" value="TreeGrafter"/>
</dbReference>
<dbReference type="Pfam" id="PF01535">
    <property type="entry name" value="PPR"/>
    <property type="match status" value="1"/>
</dbReference>
<sequence>MYRYIRLWTGVSVHHFNTNKNYFFKNMRIEHRKQFLGRRLENQNFLIPSTALNKRELKTHSALYNQEVSRAFVALSTAYNKQSRIYSSNILHALENFNPKLIDNNQSLLLLQCCGYMIADQTLQARAELCNKVWTKLEEYEISMNLEHYNTYLQVCIENQVALDFEEFLSKMKCKPNKETYNLLLECACEVGDVQQAVKIVAAMKSIEFPADERMFDALVLGHSIKGGFKSAQTVLENMQAAHVPVTSRTYFSIIRGLGYRNNLEELMQALQMYSGVIKEQEILSLLMVIGLNGNYKWLKQILQITGPIRLSKRSIQQLDLLCINLIHSGQPEAAIEFYKTIVNVPLDDDTENYAFFLLIEMLHTFTSPKILIDVAKDLQRSGLNPFALENITGIALRRGFYKVAWELLESFSRLRPHYFWPLLLQAEKQNREIGVLNVIEKMLDWNVKMDLDTLEFYCLPYCDTMNPQLLITRLQNLGFSIKELLTPFLGFLLKESRIKDAQELYKAYDNVSINSERLLSPLVKAWHNSSNSGNIVRILKKFCKSASVSTDYLGHFLLRCLRLCDSPEHHEQFLELLKAMHVAKLYISLSTSDSLIYRMKLPSHQTQLNTAILEEINNLSNVSIPQNNNSHIPHPRNMNVSELECHLIELQNKNMEVRGVLRRLIQEYARTGDEKKVNELRQKFSNAGYVETAGMKAALMYSYITNDNVDSALKIYDEVKKTSTSFFIDSFKVLDLATLLIKNNQFNKAIDILENETKDRCAQGGPTIVRNCWQLITAAADEVQAEKLFNLLVEKGYCVPSNIILGPLVKVYLKKGNLTKAVEVFTNFAQKYNCTPLQVELLYTLVKAENERLMQDVLNVTTKVHGTEAANLSLVTVLAQSGLHRSLRKFIIEVKGIDKRQMEKRCKRWVKEDNLFALQTLSTATYQLSTDLIDRSIIHQYIMQIHSINNDCESAVKFYQELLEKEEFVPQQLIDDMLSLVSRCKYKMPEVHKTKKLY</sequence>
<feature type="repeat" description="PPR" evidence="1">
    <location>
        <begin position="177"/>
        <end position="211"/>
    </location>
</feature>
<dbReference type="AlphaFoldDB" id="A0A8K0DF19"/>
<dbReference type="Gene3D" id="1.25.40.10">
    <property type="entry name" value="Tetratricopeptide repeat domain"/>
    <property type="match status" value="2"/>
</dbReference>
<keyword evidence="3" id="KW-1185">Reference proteome</keyword>
<dbReference type="PANTHER" id="PTHR46669:SF2">
    <property type="entry name" value="EG:BACN32G11.3 PROTEIN"/>
    <property type="match status" value="1"/>
</dbReference>
<organism evidence="2 3">
    <name type="scientific">Ignelater luminosus</name>
    <name type="common">Cucubano</name>
    <name type="synonym">Pyrophorus luminosus</name>
    <dbReference type="NCBI Taxonomy" id="2038154"/>
    <lineage>
        <taxon>Eukaryota</taxon>
        <taxon>Metazoa</taxon>
        <taxon>Ecdysozoa</taxon>
        <taxon>Arthropoda</taxon>
        <taxon>Hexapoda</taxon>
        <taxon>Insecta</taxon>
        <taxon>Pterygota</taxon>
        <taxon>Neoptera</taxon>
        <taxon>Endopterygota</taxon>
        <taxon>Coleoptera</taxon>
        <taxon>Polyphaga</taxon>
        <taxon>Elateriformia</taxon>
        <taxon>Elateroidea</taxon>
        <taxon>Elateridae</taxon>
        <taxon>Agrypninae</taxon>
        <taxon>Pyrophorini</taxon>
        <taxon>Ignelater</taxon>
    </lineage>
</organism>
<comment type="caution">
    <text evidence="2">The sequence shown here is derived from an EMBL/GenBank/DDBJ whole genome shotgun (WGS) entry which is preliminary data.</text>
</comment>
<proteinExistence type="predicted"/>
<evidence type="ECO:0000256" key="1">
    <source>
        <dbReference type="PROSITE-ProRule" id="PRU00708"/>
    </source>
</evidence>
<dbReference type="OrthoDB" id="767661at2759"/>
<dbReference type="InterPro" id="IPR033490">
    <property type="entry name" value="LRP130"/>
</dbReference>
<gene>
    <name evidence="2" type="ORF">ILUMI_04268</name>
</gene>
<dbReference type="InterPro" id="IPR011990">
    <property type="entry name" value="TPR-like_helical_dom_sf"/>
</dbReference>
<dbReference type="GO" id="GO:0005739">
    <property type="term" value="C:mitochondrion"/>
    <property type="evidence" value="ECO:0007669"/>
    <property type="project" value="TreeGrafter"/>
</dbReference>
<dbReference type="GO" id="GO:0005634">
    <property type="term" value="C:nucleus"/>
    <property type="evidence" value="ECO:0007669"/>
    <property type="project" value="TreeGrafter"/>
</dbReference>
<reference evidence="2" key="1">
    <citation type="submission" date="2019-08" db="EMBL/GenBank/DDBJ databases">
        <title>The genome of the North American firefly Photinus pyralis.</title>
        <authorList>
            <consortium name="Photinus pyralis genome working group"/>
            <person name="Fallon T.R."/>
            <person name="Sander Lower S.E."/>
            <person name="Weng J.-K."/>
        </authorList>
    </citation>
    <scope>NUCLEOTIDE SEQUENCE</scope>
    <source>
        <strain evidence="2">TRF0915ILg1</strain>
        <tissue evidence="2">Whole body</tissue>
    </source>
</reference>
<dbReference type="PROSITE" id="PS51375">
    <property type="entry name" value="PPR"/>
    <property type="match status" value="1"/>
</dbReference>
<dbReference type="GO" id="GO:0003730">
    <property type="term" value="F:mRNA 3'-UTR binding"/>
    <property type="evidence" value="ECO:0007669"/>
    <property type="project" value="TreeGrafter"/>
</dbReference>
<dbReference type="PANTHER" id="PTHR46669">
    <property type="entry name" value="LEUCINE-RICH PPR MOTIF-CONTAINING PROTEIN, MITOCHONDRIAL"/>
    <property type="match status" value="1"/>
</dbReference>
<dbReference type="EMBL" id="VTPC01001452">
    <property type="protein sequence ID" value="KAF2901912.1"/>
    <property type="molecule type" value="Genomic_DNA"/>
</dbReference>
<protein>
    <recommendedName>
        <fullName evidence="4">Leucine-rich PPR motif-containing protein, mitochondrial</fullName>
    </recommendedName>
</protein>
<dbReference type="Proteomes" id="UP000801492">
    <property type="component" value="Unassembled WGS sequence"/>
</dbReference>
<accession>A0A8K0DF19</accession>
<evidence type="ECO:0000313" key="3">
    <source>
        <dbReference type="Proteomes" id="UP000801492"/>
    </source>
</evidence>
<dbReference type="InterPro" id="IPR002885">
    <property type="entry name" value="PPR_rpt"/>
</dbReference>
<name>A0A8K0DF19_IGNLU</name>
<evidence type="ECO:0008006" key="4">
    <source>
        <dbReference type="Google" id="ProtNLM"/>
    </source>
</evidence>
<evidence type="ECO:0000313" key="2">
    <source>
        <dbReference type="EMBL" id="KAF2901912.1"/>
    </source>
</evidence>